<comment type="caution">
    <text evidence="2">The sequence shown here is derived from an EMBL/GenBank/DDBJ whole genome shotgun (WGS) entry which is preliminary data.</text>
</comment>
<feature type="chain" id="PRO_5035845334" description="Secreted protein" evidence="1">
    <location>
        <begin position="19"/>
        <end position="96"/>
    </location>
</feature>
<evidence type="ECO:0008006" key="4">
    <source>
        <dbReference type="Google" id="ProtNLM"/>
    </source>
</evidence>
<gene>
    <name evidence="2" type="ORF">CIPAW_15G053100</name>
</gene>
<name>A0A8T1NAD6_CARIL</name>
<evidence type="ECO:0000313" key="2">
    <source>
        <dbReference type="EMBL" id="KAG6626498.1"/>
    </source>
</evidence>
<feature type="signal peptide" evidence="1">
    <location>
        <begin position="1"/>
        <end position="18"/>
    </location>
</feature>
<evidence type="ECO:0000313" key="3">
    <source>
        <dbReference type="Proteomes" id="UP000811609"/>
    </source>
</evidence>
<proteinExistence type="predicted"/>
<organism evidence="2 3">
    <name type="scientific">Carya illinoinensis</name>
    <name type="common">Pecan</name>
    <dbReference type="NCBI Taxonomy" id="32201"/>
    <lineage>
        <taxon>Eukaryota</taxon>
        <taxon>Viridiplantae</taxon>
        <taxon>Streptophyta</taxon>
        <taxon>Embryophyta</taxon>
        <taxon>Tracheophyta</taxon>
        <taxon>Spermatophyta</taxon>
        <taxon>Magnoliopsida</taxon>
        <taxon>eudicotyledons</taxon>
        <taxon>Gunneridae</taxon>
        <taxon>Pentapetalae</taxon>
        <taxon>rosids</taxon>
        <taxon>fabids</taxon>
        <taxon>Fagales</taxon>
        <taxon>Juglandaceae</taxon>
        <taxon>Carya</taxon>
    </lineage>
</organism>
<protein>
    <recommendedName>
        <fullName evidence="4">Secreted protein</fullName>
    </recommendedName>
</protein>
<dbReference type="Proteomes" id="UP000811609">
    <property type="component" value="Chromosome 15"/>
</dbReference>
<dbReference type="EMBL" id="CM031823">
    <property type="protein sequence ID" value="KAG6626498.1"/>
    <property type="molecule type" value="Genomic_DNA"/>
</dbReference>
<keyword evidence="3" id="KW-1185">Reference proteome</keyword>
<sequence>MLHEFLLLVMSPIVKLAAQSTRKYDPQMIRVKSLFPVRFLMGAPKNSTICSERLKRMTPLTFHISHVFCSLIGISSTISPFRYFSLNLSHFWFEKP</sequence>
<keyword evidence="1" id="KW-0732">Signal</keyword>
<reference evidence="2" key="1">
    <citation type="submission" date="2020-12" db="EMBL/GenBank/DDBJ databases">
        <title>WGS assembly of Carya illinoinensis cv. Pawnee.</title>
        <authorList>
            <person name="Platts A."/>
            <person name="Shu S."/>
            <person name="Wright S."/>
            <person name="Barry K."/>
            <person name="Edger P."/>
            <person name="Pires J.C."/>
            <person name="Schmutz J."/>
        </authorList>
    </citation>
    <scope>NUCLEOTIDE SEQUENCE</scope>
    <source>
        <tissue evidence="2">Leaf</tissue>
    </source>
</reference>
<accession>A0A8T1NAD6</accession>
<dbReference type="AlphaFoldDB" id="A0A8T1NAD6"/>
<evidence type="ECO:0000256" key="1">
    <source>
        <dbReference type="SAM" id="SignalP"/>
    </source>
</evidence>